<evidence type="ECO:0000313" key="2">
    <source>
        <dbReference type="Proteomes" id="UP000033616"/>
    </source>
</evidence>
<protein>
    <submittedName>
        <fullName evidence="1">Putative acetylglutamate kinase</fullName>
    </submittedName>
</protein>
<keyword evidence="1" id="KW-0808">Transferase</keyword>
<gene>
    <name evidence="1" type="ORF">OCHUTO_0432</name>
</gene>
<keyword evidence="1" id="KW-0418">Kinase</keyword>
<dbReference type="Proteomes" id="UP000033616">
    <property type="component" value="Unassembled WGS sequence"/>
</dbReference>
<keyword evidence="2" id="KW-1185">Reference proteome</keyword>
<evidence type="ECO:0000313" key="1">
    <source>
        <dbReference type="EMBL" id="KJV56552.1"/>
    </source>
</evidence>
<proteinExistence type="predicted"/>
<dbReference type="STRING" id="1359168.OCHUTO_0432"/>
<reference evidence="1 2" key="1">
    <citation type="submission" date="2015-02" db="EMBL/GenBank/DDBJ databases">
        <title>Genome Sequencing of Rickettsiales.</title>
        <authorList>
            <person name="Daugherty S.C."/>
            <person name="Su Q."/>
            <person name="Abolude K."/>
            <person name="Beier-Sexton M."/>
            <person name="Carlyon J.A."/>
            <person name="Carter R."/>
            <person name="Day N.P."/>
            <person name="Dumler S.J."/>
            <person name="Dyachenko V."/>
            <person name="Godinez A."/>
            <person name="Kurtti T.J."/>
            <person name="Lichay M."/>
            <person name="Mullins K.E."/>
            <person name="Ott S."/>
            <person name="Pappas-Brown V."/>
            <person name="Paris D.H."/>
            <person name="Patel P."/>
            <person name="Richards A.L."/>
            <person name="Sadzewicz L."/>
            <person name="Sears K."/>
            <person name="Seidman D."/>
            <person name="Sengamalay N."/>
            <person name="Stenos J."/>
            <person name="Tallon L.J."/>
            <person name="Vincent G."/>
            <person name="Fraser C.M."/>
            <person name="Munderloh U."/>
            <person name="Dunning-Hotopp J.C."/>
        </authorList>
    </citation>
    <scope>NUCLEOTIDE SEQUENCE [LARGE SCALE GENOMIC DNA]</scope>
    <source>
        <strain evidence="1 2">Fuller</strain>
    </source>
</reference>
<dbReference type="AlphaFoldDB" id="A0A0F3MM80"/>
<dbReference type="Gene3D" id="3.40.1160.10">
    <property type="entry name" value="Acetylglutamate kinase-like"/>
    <property type="match status" value="1"/>
</dbReference>
<dbReference type="PATRIC" id="fig|1359168.3.peg.1196"/>
<accession>A0A0F3MM80</accession>
<name>A0A0F3MM80_9RICK</name>
<dbReference type="InterPro" id="IPR036393">
    <property type="entry name" value="AceGlu_kinase-like_sf"/>
</dbReference>
<comment type="caution">
    <text evidence="1">The sequence shown here is derived from an EMBL/GenBank/DDBJ whole genome shotgun (WGS) entry which is preliminary data.</text>
</comment>
<dbReference type="SUPFAM" id="SSF53633">
    <property type="entry name" value="Carbamate kinase-like"/>
    <property type="match status" value="1"/>
</dbReference>
<organism evidence="1 2">
    <name type="scientific">Orientia chuto str. Dubai</name>
    <dbReference type="NCBI Taxonomy" id="1359168"/>
    <lineage>
        <taxon>Bacteria</taxon>
        <taxon>Pseudomonadati</taxon>
        <taxon>Pseudomonadota</taxon>
        <taxon>Alphaproteobacteria</taxon>
        <taxon>Rickettsiales</taxon>
        <taxon>Rickettsiaceae</taxon>
        <taxon>Rickettsieae</taxon>
        <taxon>Orientia</taxon>
    </lineage>
</organism>
<sequence>MVRKKFSIIYSNTLNELDISTKNSQSHSYNLSSKAIKFLLAQSVDLKGETIVIKLSAGIINDDTQLANFSENVYLLTMLGINVIIIHDYSQILDSTLQLLGFSEELKYKNNITSYRTTQIIEMVLVGHINSKIVSSLCNVDVWQWVFQVKVLILSKHENQELFIQIKIENLNQ</sequence>
<dbReference type="EMBL" id="LANP01000008">
    <property type="protein sequence ID" value="KJV56552.1"/>
    <property type="molecule type" value="Genomic_DNA"/>
</dbReference>
<dbReference type="GO" id="GO:0016301">
    <property type="term" value="F:kinase activity"/>
    <property type="evidence" value="ECO:0007669"/>
    <property type="project" value="UniProtKB-KW"/>
</dbReference>